<dbReference type="GO" id="GO:0004414">
    <property type="term" value="F:homoserine O-acetyltransferase activity"/>
    <property type="evidence" value="ECO:0007669"/>
    <property type="project" value="UniProtKB-EC"/>
</dbReference>
<comment type="similarity">
    <text evidence="5">Belongs to the MetA family.</text>
</comment>
<evidence type="ECO:0000256" key="4">
    <source>
        <dbReference type="ARBA" id="ARBA00023315"/>
    </source>
</evidence>
<dbReference type="GO" id="GO:0008899">
    <property type="term" value="F:homoserine O-succinyltransferase activity"/>
    <property type="evidence" value="ECO:0007669"/>
    <property type="project" value="UniProtKB-UniRule"/>
</dbReference>
<reference evidence="7 8" key="1">
    <citation type="journal article" date="2012" name="Proc. Natl. Acad. Sci. U.S.A.">
        <title>Genome streamlining and chemical defense in a coral reef symbiosis.</title>
        <authorList>
            <person name="Kwan J.C."/>
            <person name="Donia M.S."/>
            <person name="Han A.W."/>
            <person name="Hirose E."/>
            <person name="Haygood M.G."/>
            <person name="Schmidt E.W."/>
        </authorList>
    </citation>
    <scope>NUCLEOTIDE SEQUENCE [LARGE SCALE GENOMIC DNA]</scope>
    <source>
        <strain evidence="7 8">L2</strain>
    </source>
</reference>
<dbReference type="SUPFAM" id="SSF52317">
    <property type="entry name" value="Class I glutamine amidotransferase-like"/>
    <property type="match status" value="1"/>
</dbReference>
<comment type="caution">
    <text evidence="5">Lacks conserved residue(s) required for the propagation of feature annotation.</text>
</comment>
<feature type="site" description="Important for acyl-CoA specificity" evidence="5">
    <location>
        <position position="111"/>
    </location>
</feature>
<dbReference type="InterPro" id="IPR033752">
    <property type="entry name" value="MetA_family"/>
</dbReference>
<accession>K7ZD52</accession>
<feature type="site" description="Important for substrate specificity" evidence="5">
    <location>
        <position position="192"/>
    </location>
</feature>
<dbReference type="GO" id="GO:0019281">
    <property type="term" value="P:L-methionine biosynthetic process from homoserine via O-succinyl-L-homoserine and cystathionine"/>
    <property type="evidence" value="ECO:0007669"/>
    <property type="project" value="InterPro"/>
</dbReference>
<protein>
    <recommendedName>
        <fullName evidence="5">Homoserine O-acetyltransferase</fullName>
        <shortName evidence="5">HAT</shortName>
        <ecNumber evidence="5">2.3.1.31</ecNumber>
    </recommendedName>
    <alternativeName>
        <fullName evidence="5">Homoserine transacetylase</fullName>
        <shortName evidence="5">HTA</shortName>
    </alternativeName>
</protein>
<keyword evidence="3 5" id="KW-0808">Transferase</keyword>
<comment type="pathway">
    <text evidence="5">Amino-acid biosynthesis; L-methionine biosynthesis via de novo pathway; O-acetyl-L-homoserine from L-homoserine: step 1/1.</text>
</comment>
<dbReference type="STRING" id="1193729.A1OE_1017"/>
<dbReference type="GO" id="GO:0005737">
    <property type="term" value="C:cytoplasm"/>
    <property type="evidence" value="ECO:0007669"/>
    <property type="project" value="UniProtKB-SubCell"/>
</dbReference>
<keyword evidence="2 5" id="KW-0028">Amino-acid biosynthesis</keyword>
<keyword evidence="8" id="KW-1185">Reference proteome</keyword>
<feature type="binding site" evidence="5">
    <location>
        <position position="249"/>
    </location>
    <ligand>
        <name>substrate</name>
    </ligand>
</feature>
<dbReference type="eggNOG" id="COG1897">
    <property type="taxonomic scope" value="Bacteria"/>
</dbReference>
<comment type="subcellular location">
    <subcellularLocation>
        <location evidence="5">Cytoplasm</location>
    </subcellularLocation>
</comment>
<keyword evidence="5" id="KW-0486">Methionine biosynthesis</keyword>
<feature type="active site" description="Proton acceptor" evidence="5">
    <location>
        <position position="235"/>
    </location>
</feature>
<feature type="binding site" evidence="5">
    <location>
        <position position="163"/>
    </location>
    <ligand>
        <name>substrate</name>
    </ligand>
</feature>
<dbReference type="Proteomes" id="UP000010077">
    <property type="component" value="Chromosome"/>
</dbReference>
<dbReference type="PANTHER" id="PTHR20919">
    <property type="entry name" value="HOMOSERINE O-SUCCINYLTRANSFERASE"/>
    <property type="match status" value="1"/>
</dbReference>
<dbReference type="Pfam" id="PF04204">
    <property type="entry name" value="HTS"/>
    <property type="match status" value="1"/>
</dbReference>
<gene>
    <name evidence="5" type="primary">metAA</name>
    <name evidence="7" type="ORF">A1OE_1017</name>
</gene>
<dbReference type="CDD" id="cd03131">
    <property type="entry name" value="GATase1_HTS"/>
    <property type="match status" value="1"/>
</dbReference>
<dbReference type="HAMAP" id="MF_00295">
    <property type="entry name" value="MetA_acyltransf"/>
    <property type="match status" value="1"/>
</dbReference>
<keyword evidence="4 5" id="KW-0012">Acyltransferase</keyword>
<dbReference type="PIRSF" id="PIRSF000450">
    <property type="entry name" value="H_ser_succinyltr"/>
    <property type="match status" value="1"/>
</dbReference>
<comment type="function">
    <text evidence="5">Transfers an acetyl group from acetyl-CoA to L-homoserine, forming acetyl-L-homoserine.</text>
</comment>
<organism evidence="7 8">
    <name type="scientific">Candidatus Endolissoclinum faulkneri L2</name>
    <dbReference type="NCBI Taxonomy" id="1193729"/>
    <lineage>
        <taxon>Bacteria</taxon>
        <taxon>Pseudomonadati</taxon>
        <taxon>Pseudomonadota</taxon>
        <taxon>Alphaproteobacteria</taxon>
        <taxon>Rhodospirillales</taxon>
        <taxon>Rhodospirillaceae</taxon>
        <taxon>Candidatus Endolissoclinum</taxon>
    </lineage>
</organism>
<feature type="active site" evidence="5">
    <location>
        <position position="237"/>
    </location>
</feature>
<comment type="catalytic activity">
    <reaction evidence="5">
        <text>L-homoserine + acetyl-CoA = O-acetyl-L-homoserine + CoA</text>
        <dbReference type="Rhea" id="RHEA:13701"/>
        <dbReference type="ChEBI" id="CHEBI:57287"/>
        <dbReference type="ChEBI" id="CHEBI:57288"/>
        <dbReference type="ChEBI" id="CHEBI:57476"/>
        <dbReference type="ChEBI" id="CHEBI:57716"/>
        <dbReference type="EC" id="2.3.1.31"/>
    </reaction>
</comment>
<dbReference type="NCBIfam" id="TIGR01001">
    <property type="entry name" value="metA"/>
    <property type="match status" value="1"/>
</dbReference>
<dbReference type="HOGENOM" id="CLU_057851_0_1_5"/>
<dbReference type="PANTHER" id="PTHR20919:SF0">
    <property type="entry name" value="HOMOSERINE O-SUCCINYLTRANSFERASE"/>
    <property type="match status" value="1"/>
</dbReference>
<feature type="binding site" evidence="5">
    <location>
        <position position="192"/>
    </location>
    <ligand>
        <name>substrate</name>
    </ligand>
</feature>
<dbReference type="PATRIC" id="fig|1193729.4.peg.553"/>
<name>K7ZD52_9PROT</name>
<dbReference type="UniPathway" id="UPA00051">
    <property type="reaction ID" value="UER00074"/>
</dbReference>
<feature type="active site" description="Acyl-thioester intermediate" evidence="5 6">
    <location>
        <position position="142"/>
    </location>
</feature>
<dbReference type="Gene3D" id="3.40.50.880">
    <property type="match status" value="1"/>
</dbReference>
<proteinExistence type="inferred from homology"/>
<evidence type="ECO:0000256" key="6">
    <source>
        <dbReference type="PIRSR" id="PIRSR000450-1"/>
    </source>
</evidence>
<keyword evidence="1 5" id="KW-0963">Cytoplasm</keyword>
<dbReference type="RefSeq" id="WP_015088694.1">
    <property type="nucleotide sequence ID" value="NC_019566.1"/>
</dbReference>
<dbReference type="EMBL" id="CP003539">
    <property type="protein sequence ID" value="AFX99196.1"/>
    <property type="molecule type" value="Genomic_DNA"/>
</dbReference>
<evidence type="ECO:0000313" key="8">
    <source>
        <dbReference type="Proteomes" id="UP000010077"/>
    </source>
</evidence>
<evidence type="ECO:0000256" key="2">
    <source>
        <dbReference type="ARBA" id="ARBA00022605"/>
    </source>
</evidence>
<sequence>MPIKIPRNLPARTQLEAEGVILIDESLAVRQGTRPIKIGLLNLMPNKIRTETQFARLLGATPLQVNLILVKITKHISRNTSNNHIISFYQNWEDIRNQRFDGFIITGAPIEKLKYEEVTYWEEMRHIFDWTQTNVHECLNICWGAQAAVYHFYGMQKYDLPKKAFGVFPHYAVDQTSPYLLGFSDNFFVPTSRWTEVRADDIPVDSGIKILVVSKDTGLCLLDDQQHRSLHMFNHIEYDLSSLSEEYFRDLKRGESTEMPYNYFPNNDASLVPENLWHNEAKLLFYNWLNNIYQTTPFNLREGE</sequence>
<dbReference type="AlphaFoldDB" id="K7ZD52"/>
<dbReference type="OrthoDB" id="9772423at2"/>
<dbReference type="InterPro" id="IPR005697">
    <property type="entry name" value="HST_MetA"/>
</dbReference>
<evidence type="ECO:0000256" key="3">
    <source>
        <dbReference type="ARBA" id="ARBA00022679"/>
    </source>
</evidence>
<evidence type="ECO:0000256" key="5">
    <source>
        <dbReference type="HAMAP-Rule" id="MF_00295"/>
    </source>
</evidence>
<dbReference type="InterPro" id="IPR029062">
    <property type="entry name" value="Class_I_gatase-like"/>
</dbReference>
<evidence type="ECO:0000256" key="1">
    <source>
        <dbReference type="ARBA" id="ARBA00022490"/>
    </source>
</evidence>
<evidence type="ECO:0000313" key="7">
    <source>
        <dbReference type="EMBL" id="AFX99196.1"/>
    </source>
</evidence>
<dbReference type="EC" id="2.3.1.31" evidence="5"/>
<dbReference type="KEGG" id="thal:A1OE_1017"/>